<comment type="caution">
    <text evidence="1">The sequence shown here is derived from an EMBL/GenBank/DDBJ whole genome shotgun (WGS) entry which is preliminary data.</text>
</comment>
<gene>
    <name evidence="1" type="ORF">CHS0354_039964</name>
</gene>
<evidence type="ECO:0000313" key="2">
    <source>
        <dbReference type="Proteomes" id="UP001195483"/>
    </source>
</evidence>
<reference evidence="1" key="3">
    <citation type="submission" date="2023-05" db="EMBL/GenBank/DDBJ databases">
        <authorList>
            <person name="Smith C.H."/>
        </authorList>
    </citation>
    <scope>NUCLEOTIDE SEQUENCE</scope>
    <source>
        <strain evidence="1">CHS0354</strain>
        <tissue evidence="1">Mantle</tissue>
    </source>
</reference>
<dbReference type="PANTHER" id="PTHR45737">
    <property type="entry name" value="VON WILLEBRAND FACTOR A DOMAIN-CONTAINING PROTEIN 5A"/>
    <property type="match status" value="1"/>
</dbReference>
<proteinExistence type="predicted"/>
<organism evidence="1 2">
    <name type="scientific">Potamilus streckersoni</name>
    <dbReference type="NCBI Taxonomy" id="2493646"/>
    <lineage>
        <taxon>Eukaryota</taxon>
        <taxon>Metazoa</taxon>
        <taxon>Spiralia</taxon>
        <taxon>Lophotrochozoa</taxon>
        <taxon>Mollusca</taxon>
        <taxon>Bivalvia</taxon>
        <taxon>Autobranchia</taxon>
        <taxon>Heteroconchia</taxon>
        <taxon>Palaeoheterodonta</taxon>
        <taxon>Unionida</taxon>
        <taxon>Unionoidea</taxon>
        <taxon>Unionidae</taxon>
        <taxon>Ambleminae</taxon>
        <taxon>Lampsilini</taxon>
        <taxon>Potamilus</taxon>
    </lineage>
</organism>
<protein>
    <submittedName>
        <fullName evidence="1">Uncharacterized protein</fullName>
    </submittedName>
</protein>
<name>A0AAE0W4X3_9BIVA</name>
<dbReference type="PANTHER" id="PTHR45737:SF6">
    <property type="entry name" value="VON WILLEBRAND FACTOR A DOMAIN-CONTAINING PROTEIN 5A"/>
    <property type="match status" value="1"/>
</dbReference>
<accession>A0AAE0W4X3</accession>
<keyword evidence="2" id="KW-1185">Reference proteome</keyword>
<dbReference type="AlphaFoldDB" id="A0AAE0W4X3"/>
<evidence type="ECO:0000313" key="1">
    <source>
        <dbReference type="EMBL" id="KAK3602218.1"/>
    </source>
</evidence>
<dbReference type="SUPFAM" id="SSF53300">
    <property type="entry name" value="vWA-like"/>
    <property type="match status" value="1"/>
</dbReference>
<dbReference type="EMBL" id="JAEAOA010002326">
    <property type="protein sequence ID" value="KAK3602218.1"/>
    <property type="molecule type" value="Genomic_DNA"/>
</dbReference>
<reference evidence="1" key="2">
    <citation type="journal article" date="2021" name="Genome Biol. Evol.">
        <title>Developing a high-quality reference genome for a parasitic bivalve with doubly uniparental inheritance (Bivalvia: Unionida).</title>
        <authorList>
            <person name="Smith C.H."/>
        </authorList>
    </citation>
    <scope>NUCLEOTIDE SEQUENCE</scope>
    <source>
        <strain evidence="1">CHS0354</strain>
        <tissue evidence="1">Mantle</tissue>
    </source>
</reference>
<dbReference type="Gene3D" id="3.40.50.410">
    <property type="entry name" value="von Willebrand factor, type A domain"/>
    <property type="match status" value="1"/>
</dbReference>
<sequence>MESSIPLGSMERKKIQNAKEALLLFLKSIPVDSYFNVIGFGSGFESLFPTSKLPGCFLLQSDLANQSKLDTLLP</sequence>
<dbReference type="InterPro" id="IPR036465">
    <property type="entry name" value="vWFA_dom_sf"/>
</dbReference>
<reference evidence="1" key="1">
    <citation type="journal article" date="2021" name="Genome Biol. Evol.">
        <title>A High-Quality Reference Genome for a Parasitic Bivalve with Doubly Uniparental Inheritance (Bivalvia: Unionida).</title>
        <authorList>
            <person name="Smith C.H."/>
        </authorList>
    </citation>
    <scope>NUCLEOTIDE SEQUENCE</scope>
    <source>
        <strain evidence="1">CHS0354</strain>
    </source>
</reference>
<dbReference type="Proteomes" id="UP001195483">
    <property type="component" value="Unassembled WGS sequence"/>
</dbReference>